<dbReference type="EMBL" id="GBXM01103525">
    <property type="protein sequence ID" value="JAH05052.1"/>
    <property type="molecule type" value="Transcribed_RNA"/>
</dbReference>
<dbReference type="AlphaFoldDB" id="A0A0E9PL71"/>
<organism evidence="1">
    <name type="scientific">Anguilla anguilla</name>
    <name type="common">European freshwater eel</name>
    <name type="synonym">Muraena anguilla</name>
    <dbReference type="NCBI Taxonomy" id="7936"/>
    <lineage>
        <taxon>Eukaryota</taxon>
        <taxon>Metazoa</taxon>
        <taxon>Chordata</taxon>
        <taxon>Craniata</taxon>
        <taxon>Vertebrata</taxon>
        <taxon>Euteleostomi</taxon>
        <taxon>Actinopterygii</taxon>
        <taxon>Neopterygii</taxon>
        <taxon>Teleostei</taxon>
        <taxon>Anguilliformes</taxon>
        <taxon>Anguillidae</taxon>
        <taxon>Anguilla</taxon>
    </lineage>
</organism>
<protein>
    <submittedName>
        <fullName evidence="1">Uncharacterized protein</fullName>
    </submittedName>
</protein>
<evidence type="ECO:0000313" key="1">
    <source>
        <dbReference type="EMBL" id="JAH05052.1"/>
    </source>
</evidence>
<name>A0A0E9PL71_ANGAN</name>
<accession>A0A0E9PL71</accession>
<reference evidence="1" key="1">
    <citation type="submission" date="2014-11" db="EMBL/GenBank/DDBJ databases">
        <authorList>
            <person name="Amaro Gonzalez C."/>
        </authorList>
    </citation>
    <scope>NUCLEOTIDE SEQUENCE</scope>
</reference>
<reference evidence="1" key="2">
    <citation type="journal article" date="2015" name="Fish Shellfish Immunol.">
        <title>Early steps in the European eel (Anguilla anguilla)-Vibrio vulnificus interaction in the gills: Role of the RtxA13 toxin.</title>
        <authorList>
            <person name="Callol A."/>
            <person name="Pajuelo D."/>
            <person name="Ebbesson L."/>
            <person name="Teles M."/>
            <person name="MacKenzie S."/>
            <person name="Amaro C."/>
        </authorList>
    </citation>
    <scope>NUCLEOTIDE SEQUENCE</scope>
</reference>
<sequence>MEKDKYNYYLQFIFTECLYKYYIFINMAELQQTCVRPHICTRAHTCMRACTHTHR</sequence>
<proteinExistence type="predicted"/>